<dbReference type="GO" id="GO:0016779">
    <property type="term" value="F:nucleotidyltransferase activity"/>
    <property type="evidence" value="ECO:0007669"/>
    <property type="project" value="UniProtKB-KW"/>
</dbReference>
<sequence>MNSHLSNQALKNYRDAFEILSNSQKNVDKSWYMDVSKKGNTTGLIWHFTDINNMANILSFSKIGSKNYCRTNNLSVNDNASTLVNESLTKKWVHDYARFYLRPKTPTQYRNEGIFGETGEKNKRLLRNGELWVKRPAHLPVPIFITFSLKHFLELGGFVTKRSLAGSSISENFIDEIDKDLSSLKQNITDIYDDYNSKNYIKQTEFIMKDYLKFSPGDIKKIYVRTEIEKLSLLTMLSEHNAKLFSKKEQHEEIDIDKYKDKIVVKPDLFFHDAGMLVTKKNVQPTSHTMYPKCLTKVEKNDKITKLSTYTYTKKWNNGKSKGMFNVTVNNLKRTEVFVNDINNEKKLVGVFHDPDWILDVNKWSKGDNNRYYSRIYHNNKYFTIYRKVGENDWYCKGKDDQPIDFLKPEEKEILKQVEESYSIKDIES</sequence>
<evidence type="ECO:0000256" key="3">
    <source>
        <dbReference type="ARBA" id="ARBA00022679"/>
    </source>
</evidence>
<organism evidence="8 9">
    <name type="scientific">Lactobacillus helsingborgensis</name>
    <dbReference type="NCBI Taxonomy" id="1218494"/>
    <lineage>
        <taxon>Bacteria</taxon>
        <taxon>Bacillati</taxon>
        <taxon>Bacillota</taxon>
        <taxon>Bacilli</taxon>
        <taxon>Lactobacillales</taxon>
        <taxon>Lactobacillaceae</taxon>
        <taxon>Lactobacillus</taxon>
    </lineage>
</organism>
<dbReference type="InterPro" id="IPR029494">
    <property type="entry name" value="DarT"/>
</dbReference>
<comment type="similarity">
    <text evidence="6">Belongs to the DarT ADP-ribosyltransferase family.</text>
</comment>
<evidence type="ECO:0000256" key="5">
    <source>
        <dbReference type="ARBA" id="ARBA00023125"/>
    </source>
</evidence>
<keyword evidence="1 6" id="KW-1277">Toxin-antitoxin system</keyword>
<proteinExistence type="inferred from homology"/>
<dbReference type="GO" id="GO:0003677">
    <property type="term" value="F:DNA binding"/>
    <property type="evidence" value="ECO:0007669"/>
    <property type="project" value="UniProtKB-UniRule"/>
</dbReference>
<gene>
    <name evidence="8" type="ORF">LDX53_06495</name>
</gene>
<dbReference type="AlphaFoldDB" id="A0AA47B393"/>
<evidence type="ECO:0000313" key="8">
    <source>
        <dbReference type="EMBL" id="UZX29224.1"/>
    </source>
</evidence>
<evidence type="ECO:0000256" key="2">
    <source>
        <dbReference type="ARBA" id="ARBA00022676"/>
    </source>
</evidence>
<evidence type="ECO:0000259" key="7">
    <source>
        <dbReference type="PROSITE" id="PS52018"/>
    </source>
</evidence>
<protein>
    <submittedName>
        <fullName evidence="8">DUF4433 domain-containing protein</fullName>
    </submittedName>
</protein>
<dbReference type="RefSeq" id="WP_046327468.1">
    <property type="nucleotide sequence ID" value="NZ_CP084389.1"/>
</dbReference>
<name>A0AA47B393_9LACO</name>
<evidence type="ECO:0000313" key="9">
    <source>
        <dbReference type="Proteomes" id="UP001164557"/>
    </source>
</evidence>
<dbReference type="Proteomes" id="UP001164557">
    <property type="component" value="Chromosome"/>
</dbReference>
<accession>A0AA47B393</accession>
<evidence type="ECO:0000256" key="4">
    <source>
        <dbReference type="ARBA" id="ARBA00022695"/>
    </source>
</evidence>
<evidence type="ECO:0000256" key="1">
    <source>
        <dbReference type="ARBA" id="ARBA00022649"/>
    </source>
</evidence>
<evidence type="ECO:0000256" key="6">
    <source>
        <dbReference type="PROSITE-ProRule" id="PRU01362"/>
    </source>
</evidence>
<keyword evidence="5 6" id="KW-0238">DNA-binding</keyword>
<keyword evidence="9" id="KW-1185">Reference proteome</keyword>
<keyword evidence="4" id="KW-0548">Nucleotidyltransferase</keyword>
<reference evidence="8" key="1">
    <citation type="submission" date="2021-09" db="EMBL/GenBank/DDBJ databases">
        <title>Lactobacillus species from Apis mellifera, Switzerland.</title>
        <authorList>
            <person name="Pfister J."/>
            <person name="Brown A."/>
            <person name="Neumann P."/>
            <person name="Collaud A."/>
            <person name="Retschnig G."/>
            <person name="Perreten V."/>
        </authorList>
    </citation>
    <scope>NUCLEOTIDE SEQUENCE</scope>
    <source>
        <strain evidence="8">IBH002</strain>
    </source>
</reference>
<keyword evidence="3" id="KW-0808">Transferase</keyword>
<comment type="caution">
    <text evidence="6">Lacks conserved residue(s) required for the propagation of feature annotation.</text>
</comment>
<dbReference type="EMBL" id="CP084389">
    <property type="protein sequence ID" value="UZX29224.1"/>
    <property type="molecule type" value="Genomic_DNA"/>
</dbReference>
<dbReference type="Pfam" id="PF14487">
    <property type="entry name" value="DarT"/>
    <property type="match status" value="1"/>
</dbReference>
<dbReference type="GO" id="GO:0016757">
    <property type="term" value="F:glycosyltransferase activity"/>
    <property type="evidence" value="ECO:0007669"/>
    <property type="project" value="UniProtKB-KW"/>
</dbReference>
<dbReference type="PROSITE" id="PS52018">
    <property type="entry name" value="DART"/>
    <property type="match status" value="1"/>
</dbReference>
<feature type="domain" description="DarT" evidence="7">
    <location>
        <begin position="43"/>
        <end position="271"/>
    </location>
</feature>
<keyword evidence="2" id="KW-0328">Glycosyltransferase</keyword>